<dbReference type="AlphaFoldDB" id="A0AA38P6G3"/>
<organism evidence="2 3">
    <name type="scientific">Lentinula raphanica</name>
    <dbReference type="NCBI Taxonomy" id="153919"/>
    <lineage>
        <taxon>Eukaryota</taxon>
        <taxon>Fungi</taxon>
        <taxon>Dikarya</taxon>
        <taxon>Basidiomycota</taxon>
        <taxon>Agaricomycotina</taxon>
        <taxon>Agaricomycetes</taxon>
        <taxon>Agaricomycetidae</taxon>
        <taxon>Agaricales</taxon>
        <taxon>Marasmiineae</taxon>
        <taxon>Omphalotaceae</taxon>
        <taxon>Lentinula</taxon>
    </lineage>
</organism>
<feature type="region of interest" description="Disordered" evidence="1">
    <location>
        <begin position="1"/>
        <end position="76"/>
    </location>
</feature>
<dbReference type="EMBL" id="MU806266">
    <property type="protein sequence ID" value="KAJ3837159.1"/>
    <property type="molecule type" value="Genomic_DNA"/>
</dbReference>
<sequence length="237" mass="25221">MPPGRSRRAAHRMNPELRSSPRRSMRLQHMKDPRDADTISASNSATVSNSTLVASTATAREHSGPSPVSGPHSSELVSAEGSSSLFASTAGYSDASIDTSNFSFYFPDVSSRDAPFEPLTPAGTLARTEEASPLPVVSAVGLVPCSPESHIPSDLVAPAERSSLFGVAHTTSRDLPSKPLIPAGILPTDPLITRVEICHESTTRVFDKQQAEIESTKSKIDMLTHILNVSANLVDLH</sequence>
<reference evidence="2" key="1">
    <citation type="submission" date="2022-08" db="EMBL/GenBank/DDBJ databases">
        <authorList>
            <consortium name="DOE Joint Genome Institute"/>
            <person name="Min B."/>
            <person name="Riley R."/>
            <person name="Sierra-Patev S."/>
            <person name="Naranjo-Ortiz M."/>
            <person name="Looney B."/>
            <person name="Konkel Z."/>
            <person name="Slot J.C."/>
            <person name="Sakamoto Y."/>
            <person name="Steenwyk J.L."/>
            <person name="Rokas A."/>
            <person name="Carro J."/>
            <person name="Camarero S."/>
            <person name="Ferreira P."/>
            <person name="Molpeceres G."/>
            <person name="Ruiz-Duenas F.J."/>
            <person name="Serrano A."/>
            <person name="Henrissat B."/>
            <person name="Drula E."/>
            <person name="Hughes K.W."/>
            <person name="Mata J.L."/>
            <person name="Ishikawa N.K."/>
            <person name="Vargas-Isla R."/>
            <person name="Ushijima S."/>
            <person name="Smith C.A."/>
            <person name="Ahrendt S."/>
            <person name="Andreopoulos W."/>
            <person name="He G."/>
            <person name="Labutti K."/>
            <person name="Lipzen A."/>
            <person name="Ng V."/>
            <person name="Sandor L."/>
            <person name="Barry K."/>
            <person name="Martinez A.T."/>
            <person name="Xiao Y."/>
            <person name="Gibbons J.G."/>
            <person name="Terashima K."/>
            <person name="Hibbett D.S."/>
            <person name="Grigoriev I.V."/>
        </authorList>
    </citation>
    <scope>NUCLEOTIDE SEQUENCE</scope>
    <source>
        <strain evidence="2">TFB9207</strain>
    </source>
</reference>
<gene>
    <name evidence="2" type="ORF">F5878DRAFT_662347</name>
</gene>
<comment type="caution">
    <text evidence="2">The sequence shown here is derived from an EMBL/GenBank/DDBJ whole genome shotgun (WGS) entry which is preliminary data.</text>
</comment>
<accession>A0AA38P6G3</accession>
<dbReference type="Proteomes" id="UP001163846">
    <property type="component" value="Unassembled WGS sequence"/>
</dbReference>
<name>A0AA38P6G3_9AGAR</name>
<keyword evidence="3" id="KW-1185">Reference proteome</keyword>
<evidence type="ECO:0000313" key="3">
    <source>
        <dbReference type="Proteomes" id="UP001163846"/>
    </source>
</evidence>
<feature type="compositionally biased region" description="Basic residues" evidence="1">
    <location>
        <begin position="1"/>
        <end position="11"/>
    </location>
</feature>
<protein>
    <submittedName>
        <fullName evidence="2">Uncharacterized protein</fullName>
    </submittedName>
</protein>
<proteinExistence type="predicted"/>
<evidence type="ECO:0000313" key="2">
    <source>
        <dbReference type="EMBL" id="KAJ3837159.1"/>
    </source>
</evidence>
<evidence type="ECO:0000256" key="1">
    <source>
        <dbReference type="SAM" id="MobiDB-lite"/>
    </source>
</evidence>
<feature type="compositionally biased region" description="Low complexity" evidence="1">
    <location>
        <begin position="64"/>
        <end position="76"/>
    </location>
</feature>
<feature type="compositionally biased region" description="Low complexity" evidence="1">
    <location>
        <begin position="40"/>
        <end position="53"/>
    </location>
</feature>